<dbReference type="EMBL" id="MGAF01000004">
    <property type="protein sequence ID" value="OGK42775.1"/>
    <property type="molecule type" value="Genomic_DNA"/>
</dbReference>
<evidence type="ECO:0000259" key="1">
    <source>
        <dbReference type="Pfam" id="PF17762"/>
    </source>
</evidence>
<dbReference type="AlphaFoldDB" id="A0A1F7IHH7"/>
<protein>
    <recommendedName>
        <fullName evidence="1">ParB/Spo0J HTH domain-containing protein</fullName>
    </recommendedName>
</protein>
<proteinExistence type="predicted"/>
<reference evidence="2 3" key="1">
    <citation type="journal article" date="2016" name="Nat. Commun.">
        <title>Thousands of microbial genomes shed light on interconnected biogeochemical processes in an aquifer system.</title>
        <authorList>
            <person name="Anantharaman K."/>
            <person name="Brown C.T."/>
            <person name="Hug L.A."/>
            <person name="Sharon I."/>
            <person name="Castelle C.J."/>
            <person name="Probst A.J."/>
            <person name="Thomas B.C."/>
            <person name="Singh A."/>
            <person name="Wilkins M.J."/>
            <person name="Karaoz U."/>
            <person name="Brodie E.L."/>
            <person name="Williams K.H."/>
            <person name="Hubbard S.S."/>
            <person name="Banfield J.F."/>
        </authorList>
    </citation>
    <scope>NUCLEOTIDE SEQUENCE [LARGE SCALE GENOMIC DNA]</scope>
</reference>
<evidence type="ECO:0000313" key="2">
    <source>
        <dbReference type="EMBL" id="OGK42775.1"/>
    </source>
</evidence>
<feature type="domain" description="ParB/Spo0J HTH" evidence="1">
    <location>
        <begin position="26"/>
        <end position="114"/>
    </location>
</feature>
<dbReference type="Gene3D" id="1.10.10.2830">
    <property type="match status" value="1"/>
</dbReference>
<dbReference type="SUPFAM" id="SSF109709">
    <property type="entry name" value="KorB DNA-binding domain-like"/>
    <property type="match status" value="1"/>
</dbReference>
<gene>
    <name evidence="2" type="ORF">A3A74_00995</name>
</gene>
<organism evidence="2 3">
    <name type="scientific">Candidatus Roizmanbacteria bacterium RIFCSPLOWO2_01_FULL_35_13</name>
    <dbReference type="NCBI Taxonomy" id="1802055"/>
    <lineage>
        <taxon>Bacteria</taxon>
        <taxon>Candidatus Roizmaniibacteriota</taxon>
    </lineage>
</organism>
<dbReference type="Pfam" id="PF17762">
    <property type="entry name" value="HTH_ParB"/>
    <property type="match status" value="1"/>
</dbReference>
<dbReference type="STRING" id="1802055.A3A74_00995"/>
<dbReference type="InterPro" id="IPR041468">
    <property type="entry name" value="HTH_ParB/Spo0J"/>
</dbReference>
<dbReference type="Proteomes" id="UP000179270">
    <property type="component" value="Unassembled WGS sequence"/>
</dbReference>
<comment type="caution">
    <text evidence="2">The sequence shown here is derived from an EMBL/GenBank/DDBJ whole genome shotgun (WGS) entry which is preliminary data.</text>
</comment>
<accession>A0A1F7IHH7</accession>
<name>A0A1F7IHH7_9BACT</name>
<evidence type="ECO:0000313" key="3">
    <source>
        <dbReference type="Proteomes" id="UP000179270"/>
    </source>
</evidence>
<sequence length="186" mass="21608">MSTSVENDQLIEIIKNESDIMQKVKLLTQLTKTREIKIKDIAKKLGVQSSYVCHLLRLNRLPEVIMDGYYSNNVSLSHLFIISRIKDPFKLVEIYERVLAESLTVKGTEEAVRDAIYGVKTEGEYIKPKEKESYIQRITGLKRNLSLEIIQTRIKSKIIFEIKGNLDKTSKDIRDLLKRFELKSDF</sequence>